<organism evidence="9 10">
    <name type="scientific">Collybiopsis confluens</name>
    <dbReference type="NCBI Taxonomy" id="2823264"/>
    <lineage>
        <taxon>Eukaryota</taxon>
        <taxon>Fungi</taxon>
        <taxon>Dikarya</taxon>
        <taxon>Basidiomycota</taxon>
        <taxon>Agaricomycotina</taxon>
        <taxon>Agaricomycetes</taxon>
        <taxon>Agaricomycetidae</taxon>
        <taxon>Agaricales</taxon>
        <taxon>Marasmiineae</taxon>
        <taxon>Omphalotaceae</taxon>
        <taxon>Collybiopsis</taxon>
    </lineage>
</organism>
<feature type="transmembrane region" description="Helical" evidence="7">
    <location>
        <begin position="266"/>
        <end position="285"/>
    </location>
</feature>
<dbReference type="GO" id="GO:0012505">
    <property type="term" value="C:endomembrane system"/>
    <property type="evidence" value="ECO:0007669"/>
    <property type="project" value="UniProtKB-SubCell"/>
</dbReference>
<feature type="transmembrane region" description="Helical" evidence="7">
    <location>
        <begin position="91"/>
        <end position="111"/>
    </location>
</feature>
<dbReference type="SUPFAM" id="SSF103473">
    <property type="entry name" value="MFS general substrate transporter"/>
    <property type="match status" value="2"/>
</dbReference>
<dbReference type="EMBL" id="JAACJN010000017">
    <property type="protein sequence ID" value="KAF5390088.1"/>
    <property type="molecule type" value="Genomic_DNA"/>
</dbReference>
<dbReference type="InterPro" id="IPR036259">
    <property type="entry name" value="MFS_trans_sf"/>
</dbReference>
<comment type="caution">
    <text evidence="9">The sequence shown here is derived from an EMBL/GenBank/DDBJ whole genome shotgun (WGS) entry which is preliminary data.</text>
</comment>
<sequence>MAEIASVPFRVPVNPEQLEQAEDSSRPLQSSLNAQKQVPQEQPFPKFDDMSSVQVALILLSLGLSMCLYAMESTIVATSVSSIGAALNIKSSLTWISTSYFLTTTVLQPVVGRISDLVGSKRLLLIELWIFALGNIIAGTSQTLTQIILGRLISGVGGAGLLSVVCILVSQLTHERQRATYMNLINAVFIISDAVGPVLGGALAKSGNWRWIFLLNAPISPPFSYWRYVVVLYTVTLLVLRWLRIPSPKLRSTAGIRSLRDVLTKVDLPGMFTLVLCLSFLVITLNSGGQTLPWSSSLVIGMLCALAVSGFAFCVVEGRYARMPIAPGRLFVRWNWRNVPLMMVSRTLLFFHNFAMIFYVPIFLQVIGLPIITASALIIPFLAMAAISSSVLNAVASKWGYVRTIYTCGIAIIPIGMGLMSTLNEQSSVGRIVGYSLISGFGFGSATQITMVIAQVGLPADELSTVTALIGATPTLGGTLGVAVVGTVINNAYRETVQRAAVSSYMTGNSTISLNPSDVVTTISSLAQDSPAREVLVNAYVSSFRKGCYTLVAVAGLQLCLGAIMRRVEFDTRGDEESSESELAEVADTKVQ</sequence>
<dbReference type="Proteomes" id="UP000518752">
    <property type="component" value="Unassembled WGS sequence"/>
</dbReference>
<name>A0A8H5HVA8_9AGAR</name>
<comment type="subcellular location">
    <subcellularLocation>
        <location evidence="1">Endomembrane system</location>
        <topology evidence="1">Multi-pass membrane protein</topology>
    </subcellularLocation>
</comment>
<dbReference type="PANTHER" id="PTHR23501:SF191">
    <property type="entry name" value="VACUOLAR BASIC AMINO ACID TRANSPORTER 4"/>
    <property type="match status" value="1"/>
</dbReference>
<keyword evidence="2" id="KW-0813">Transport</keyword>
<keyword evidence="5 7" id="KW-0472">Membrane</keyword>
<feature type="transmembrane region" description="Helical" evidence="7">
    <location>
        <begin position="224"/>
        <end position="245"/>
    </location>
</feature>
<feature type="transmembrane region" description="Helical" evidence="7">
    <location>
        <begin position="147"/>
        <end position="169"/>
    </location>
</feature>
<feature type="domain" description="Major facilitator superfamily (MFS) profile" evidence="8">
    <location>
        <begin position="58"/>
        <end position="533"/>
    </location>
</feature>
<feature type="transmembrane region" description="Helical" evidence="7">
    <location>
        <begin position="297"/>
        <end position="318"/>
    </location>
</feature>
<feature type="transmembrane region" description="Helical" evidence="7">
    <location>
        <begin position="400"/>
        <end position="420"/>
    </location>
</feature>
<dbReference type="OrthoDB" id="6770063at2759"/>
<dbReference type="Gene3D" id="1.20.1250.20">
    <property type="entry name" value="MFS general substrate transporter like domains"/>
    <property type="match status" value="1"/>
</dbReference>
<dbReference type="Gene3D" id="1.20.1720.10">
    <property type="entry name" value="Multidrug resistance protein D"/>
    <property type="match status" value="1"/>
</dbReference>
<evidence type="ECO:0000256" key="6">
    <source>
        <dbReference type="SAM" id="MobiDB-lite"/>
    </source>
</evidence>
<dbReference type="InterPro" id="IPR011701">
    <property type="entry name" value="MFS"/>
</dbReference>
<evidence type="ECO:0000256" key="5">
    <source>
        <dbReference type="ARBA" id="ARBA00023136"/>
    </source>
</evidence>
<keyword evidence="3 7" id="KW-0812">Transmembrane</keyword>
<proteinExistence type="predicted"/>
<keyword evidence="4 7" id="KW-1133">Transmembrane helix</keyword>
<evidence type="ECO:0000256" key="4">
    <source>
        <dbReference type="ARBA" id="ARBA00022989"/>
    </source>
</evidence>
<keyword evidence="10" id="KW-1185">Reference proteome</keyword>
<evidence type="ECO:0000256" key="7">
    <source>
        <dbReference type="SAM" id="Phobius"/>
    </source>
</evidence>
<evidence type="ECO:0000313" key="10">
    <source>
        <dbReference type="Proteomes" id="UP000518752"/>
    </source>
</evidence>
<evidence type="ECO:0000259" key="8">
    <source>
        <dbReference type="PROSITE" id="PS50850"/>
    </source>
</evidence>
<protein>
    <recommendedName>
        <fullName evidence="8">Major facilitator superfamily (MFS) profile domain-containing protein</fullName>
    </recommendedName>
</protein>
<feature type="transmembrane region" description="Helical" evidence="7">
    <location>
        <begin position="366"/>
        <end position="388"/>
    </location>
</feature>
<gene>
    <name evidence="9" type="ORF">D9757_003736</name>
</gene>
<evidence type="ECO:0000256" key="3">
    <source>
        <dbReference type="ARBA" id="ARBA00022692"/>
    </source>
</evidence>
<feature type="transmembrane region" description="Helical" evidence="7">
    <location>
        <begin position="123"/>
        <end position="141"/>
    </location>
</feature>
<dbReference type="GO" id="GO:0022857">
    <property type="term" value="F:transmembrane transporter activity"/>
    <property type="evidence" value="ECO:0007669"/>
    <property type="project" value="InterPro"/>
</dbReference>
<evidence type="ECO:0000256" key="1">
    <source>
        <dbReference type="ARBA" id="ARBA00004127"/>
    </source>
</evidence>
<dbReference type="GO" id="GO:0005886">
    <property type="term" value="C:plasma membrane"/>
    <property type="evidence" value="ECO:0007669"/>
    <property type="project" value="TreeGrafter"/>
</dbReference>
<feature type="transmembrane region" description="Helical" evidence="7">
    <location>
        <begin position="53"/>
        <end position="71"/>
    </location>
</feature>
<dbReference type="PRINTS" id="PR01036">
    <property type="entry name" value="TCRTETB"/>
</dbReference>
<feature type="compositionally biased region" description="Polar residues" evidence="6">
    <location>
        <begin position="26"/>
        <end position="35"/>
    </location>
</feature>
<dbReference type="InterPro" id="IPR020846">
    <property type="entry name" value="MFS_dom"/>
</dbReference>
<accession>A0A8H5HVA8</accession>
<reference evidence="9 10" key="1">
    <citation type="journal article" date="2020" name="ISME J.">
        <title>Uncovering the hidden diversity of litter-decomposition mechanisms in mushroom-forming fungi.</title>
        <authorList>
            <person name="Floudas D."/>
            <person name="Bentzer J."/>
            <person name="Ahren D."/>
            <person name="Johansson T."/>
            <person name="Persson P."/>
            <person name="Tunlid A."/>
        </authorList>
    </citation>
    <scope>NUCLEOTIDE SEQUENCE [LARGE SCALE GENOMIC DNA]</scope>
    <source>
        <strain evidence="9 10">CBS 406.79</strain>
    </source>
</reference>
<dbReference type="PANTHER" id="PTHR23501">
    <property type="entry name" value="MAJOR FACILITATOR SUPERFAMILY"/>
    <property type="match status" value="1"/>
</dbReference>
<dbReference type="PROSITE" id="PS50850">
    <property type="entry name" value="MFS"/>
    <property type="match status" value="1"/>
</dbReference>
<evidence type="ECO:0000256" key="2">
    <source>
        <dbReference type="ARBA" id="ARBA00022448"/>
    </source>
</evidence>
<dbReference type="AlphaFoldDB" id="A0A8H5HVA8"/>
<feature type="transmembrane region" description="Helical" evidence="7">
    <location>
        <begin position="181"/>
        <end position="204"/>
    </location>
</feature>
<dbReference type="Pfam" id="PF07690">
    <property type="entry name" value="MFS_1"/>
    <property type="match status" value="1"/>
</dbReference>
<evidence type="ECO:0000313" key="9">
    <source>
        <dbReference type="EMBL" id="KAF5390088.1"/>
    </source>
</evidence>
<feature type="region of interest" description="Disordered" evidence="6">
    <location>
        <begin position="15"/>
        <end position="35"/>
    </location>
</feature>
<feature type="transmembrane region" description="Helical" evidence="7">
    <location>
        <begin position="466"/>
        <end position="489"/>
    </location>
</feature>
<feature type="transmembrane region" description="Helical" evidence="7">
    <location>
        <begin position="432"/>
        <end position="454"/>
    </location>
</feature>